<feature type="compositionally biased region" description="Low complexity" evidence="1">
    <location>
        <begin position="42"/>
        <end position="52"/>
    </location>
</feature>
<dbReference type="AlphaFoldDB" id="A0A9P5D2T4"/>
<dbReference type="EMBL" id="JAANYQ010000003">
    <property type="protein sequence ID" value="KAF4125433.1"/>
    <property type="molecule type" value="Genomic_DNA"/>
</dbReference>
<dbReference type="Proteomes" id="UP000749293">
    <property type="component" value="Unassembled WGS sequence"/>
</dbReference>
<evidence type="ECO:0000313" key="2">
    <source>
        <dbReference type="EMBL" id="KAF4125433.1"/>
    </source>
</evidence>
<keyword evidence="3" id="KW-1185">Reference proteome</keyword>
<dbReference type="RefSeq" id="XP_035324085.1">
    <property type="nucleotide sequence ID" value="XM_035466248.1"/>
</dbReference>
<name>A0A9P5D2T4_9HYPO</name>
<accession>A0A9P5D2T4</accession>
<gene>
    <name evidence="2" type="ORF">GMORB2_4273</name>
</gene>
<evidence type="ECO:0000256" key="1">
    <source>
        <dbReference type="SAM" id="MobiDB-lite"/>
    </source>
</evidence>
<dbReference type="OrthoDB" id="5215647at2759"/>
<feature type="compositionally biased region" description="Basic and acidic residues" evidence="1">
    <location>
        <begin position="76"/>
        <end position="87"/>
    </location>
</feature>
<evidence type="ECO:0000313" key="3">
    <source>
        <dbReference type="Proteomes" id="UP000749293"/>
    </source>
</evidence>
<organism evidence="2 3">
    <name type="scientific">Geosmithia morbida</name>
    <dbReference type="NCBI Taxonomy" id="1094350"/>
    <lineage>
        <taxon>Eukaryota</taxon>
        <taxon>Fungi</taxon>
        <taxon>Dikarya</taxon>
        <taxon>Ascomycota</taxon>
        <taxon>Pezizomycotina</taxon>
        <taxon>Sordariomycetes</taxon>
        <taxon>Hypocreomycetidae</taxon>
        <taxon>Hypocreales</taxon>
        <taxon>Bionectriaceae</taxon>
        <taxon>Geosmithia</taxon>
    </lineage>
</organism>
<comment type="caution">
    <text evidence="2">The sequence shown here is derived from an EMBL/GenBank/DDBJ whole genome shotgun (WGS) entry which is preliminary data.</text>
</comment>
<reference evidence="2" key="1">
    <citation type="submission" date="2020-03" db="EMBL/GenBank/DDBJ databases">
        <title>Site-based positive gene gene selection in Geosmithia morbida across the United States reveals a broad range of putative effectors and factors for local host and environmental adapation.</title>
        <authorList>
            <person name="Onufrak A."/>
            <person name="Murdoch R.W."/>
            <person name="Gazis R."/>
            <person name="Huff M."/>
            <person name="Staton M."/>
            <person name="Klingeman W."/>
            <person name="Hadziabdic D."/>
        </authorList>
    </citation>
    <scope>NUCLEOTIDE SEQUENCE</scope>
    <source>
        <strain evidence="2">1262</strain>
    </source>
</reference>
<protein>
    <submittedName>
        <fullName evidence="2">Uncharacterized protein</fullName>
    </submittedName>
</protein>
<sequence length="300" mass="33984">MSETSSVPPLALRLGPESQIPDHPGSMWDVPRRSNGYGKSGGNQPQPQTPGLTPGGGFQYPGPPEDYFSPHHHHGDHHDGYEYDRGHGQQQQHLKTGVLPPGSAVDASQLLTQCRYILSEYQGLLRRRKASATSVADLDARLRGQQMAVLHSLGELQIEVHSMLKEAQNHRWRKWLLGGAIASFIPLVRRIFRRGNDHETDQQSGQVQSSNDTEYAFRRASRIVSYLKESVLGKGSWAKMAMFVFAVLYVFQNEVTLRVAKTLQKRLRRLTARIEEGAYADIDERDLKVLQGWRWRVLLW</sequence>
<dbReference type="GeneID" id="55970501"/>
<proteinExistence type="predicted"/>
<feature type="region of interest" description="Disordered" evidence="1">
    <location>
        <begin position="1"/>
        <end position="96"/>
    </location>
</feature>